<proteinExistence type="predicted"/>
<sequence length="55" mass="6215">MGKMGKMGVEKDMQQDPPCHARACAIQDCIQKNNYNEAKCSKEACAYHGAIERRR</sequence>
<reference evidence="3" key="1">
    <citation type="submission" date="2012-06" db="EMBL/GenBank/DDBJ databases">
        <title>The genome sequence of Coniosporium apollinis CBS 100218.</title>
        <authorList>
            <consortium name="The Broad Institute Genome Sequencing Platform"/>
            <person name="Cuomo C."/>
            <person name="Gorbushina A."/>
            <person name="Noack S."/>
            <person name="Walker B."/>
            <person name="Young S.K."/>
            <person name="Zeng Q."/>
            <person name="Gargeya S."/>
            <person name="Fitzgerald M."/>
            <person name="Haas B."/>
            <person name="Abouelleil A."/>
            <person name="Alvarado L."/>
            <person name="Arachchi H.M."/>
            <person name="Berlin A.M."/>
            <person name="Chapman S.B."/>
            <person name="Goldberg J."/>
            <person name="Griggs A."/>
            <person name="Gujja S."/>
            <person name="Hansen M."/>
            <person name="Howarth C."/>
            <person name="Imamovic A."/>
            <person name="Larimer J."/>
            <person name="McCowan C."/>
            <person name="Montmayeur A."/>
            <person name="Murphy C."/>
            <person name="Neiman D."/>
            <person name="Pearson M."/>
            <person name="Priest M."/>
            <person name="Roberts A."/>
            <person name="Saif S."/>
            <person name="Shea T."/>
            <person name="Sisk P."/>
            <person name="Sykes S."/>
            <person name="Wortman J."/>
            <person name="Nusbaum C."/>
            <person name="Birren B."/>
        </authorList>
    </citation>
    <scope>NUCLEOTIDE SEQUENCE [LARGE SCALE GENOMIC DNA]</scope>
    <source>
        <strain evidence="3">CBS 100218</strain>
    </source>
</reference>
<dbReference type="InterPro" id="IPR009069">
    <property type="entry name" value="Cys_alpha_HP_mot_SF"/>
</dbReference>
<keyword evidence="3" id="KW-1185">Reference proteome</keyword>
<dbReference type="OrthoDB" id="13601at2759"/>
<evidence type="ECO:0000256" key="1">
    <source>
        <dbReference type="ARBA" id="ARBA00019406"/>
    </source>
</evidence>
<dbReference type="SUPFAM" id="SSF47072">
    <property type="entry name" value="Cysteine alpha-hairpin motif"/>
    <property type="match status" value="1"/>
</dbReference>
<dbReference type="Pfam" id="PF08991">
    <property type="entry name" value="CMC4"/>
    <property type="match status" value="1"/>
</dbReference>
<dbReference type="STRING" id="1168221.R7YGK8"/>
<dbReference type="EMBL" id="JH767554">
    <property type="protein sequence ID" value="EON61032.1"/>
    <property type="molecule type" value="Genomic_DNA"/>
</dbReference>
<accession>R7YGK8</accession>
<name>R7YGK8_CONA1</name>
<organism evidence="2 3">
    <name type="scientific">Coniosporium apollinis (strain CBS 100218)</name>
    <name type="common">Rock-inhabiting black yeast</name>
    <dbReference type="NCBI Taxonomy" id="1168221"/>
    <lineage>
        <taxon>Eukaryota</taxon>
        <taxon>Fungi</taxon>
        <taxon>Dikarya</taxon>
        <taxon>Ascomycota</taxon>
        <taxon>Pezizomycotina</taxon>
        <taxon>Dothideomycetes</taxon>
        <taxon>Dothideomycetes incertae sedis</taxon>
        <taxon>Coniosporium</taxon>
    </lineage>
</organism>
<evidence type="ECO:0000313" key="2">
    <source>
        <dbReference type="EMBL" id="EON61032.1"/>
    </source>
</evidence>
<dbReference type="HOGENOM" id="CLU_3032259_0_0_1"/>
<evidence type="ECO:0000313" key="3">
    <source>
        <dbReference type="Proteomes" id="UP000016924"/>
    </source>
</evidence>
<dbReference type="InterPro" id="IPR027179">
    <property type="entry name" value="CMC4"/>
</dbReference>
<dbReference type="Gene3D" id="1.10.287.1130">
    <property type="entry name" value="CytochromE C oxidase copper chaperone"/>
    <property type="match status" value="1"/>
</dbReference>
<gene>
    <name evidence="2" type="ORF">W97_00242</name>
</gene>
<dbReference type="Proteomes" id="UP000016924">
    <property type="component" value="Unassembled WGS sequence"/>
</dbReference>
<dbReference type="AlphaFoldDB" id="R7YGK8"/>
<dbReference type="GeneID" id="19897553"/>
<protein>
    <recommendedName>
        <fullName evidence="1">Cx9C motif-containing protein 4, mitochondrial</fullName>
    </recommendedName>
</protein>
<dbReference type="RefSeq" id="XP_007776349.1">
    <property type="nucleotide sequence ID" value="XM_007778159.1"/>
</dbReference>